<proteinExistence type="inferred from homology"/>
<dbReference type="InterPro" id="IPR036962">
    <property type="entry name" value="Glyco_hydro_3_N_sf"/>
</dbReference>
<accession>A0A0K1Q8L5</accession>
<gene>
    <name evidence="5" type="ORF">AKJ09_08814</name>
</gene>
<protein>
    <submittedName>
        <fullName evidence="5">Beta-hexosaminidase</fullName>
    </submittedName>
</protein>
<organism evidence="5 6">
    <name type="scientific">Labilithrix luteola</name>
    <dbReference type="NCBI Taxonomy" id="1391654"/>
    <lineage>
        <taxon>Bacteria</taxon>
        <taxon>Pseudomonadati</taxon>
        <taxon>Myxococcota</taxon>
        <taxon>Polyangia</taxon>
        <taxon>Polyangiales</taxon>
        <taxon>Labilitrichaceae</taxon>
        <taxon>Labilithrix</taxon>
    </lineage>
</organism>
<dbReference type="PANTHER" id="PTHR30480:SF16">
    <property type="entry name" value="GLYCOSIDE HYDROLASE FAMILY 3 DOMAIN PROTEIN"/>
    <property type="match status" value="1"/>
</dbReference>
<evidence type="ECO:0000256" key="3">
    <source>
        <dbReference type="ARBA" id="ARBA00023295"/>
    </source>
</evidence>
<dbReference type="OrthoDB" id="9781691at2"/>
<dbReference type="PANTHER" id="PTHR30480">
    <property type="entry name" value="BETA-HEXOSAMINIDASE-RELATED"/>
    <property type="match status" value="1"/>
</dbReference>
<evidence type="ECO:0000313" key="5">
    <source>
        <dbReference type="EMBL" id="AKV02151.1"/>
    </source>
</evidence>
<comment type="similarity">
    <text evidence="1">Belongs to the glycosyl hydrolase 3 family.</text>
</comment>
<keyword evidence="3" id="KW-0326">Glycosidase</keyword>
<dbReference type="GO" id="GO:0005975">
    <property type="term" value="P:carbohydrate metabolic process"/>
    <property type="evidence" value="ECO:0007669"/>
    <property type="project" value="InterPro"/>
</dbReference>
<dbReference type="Proteomes" id="UP000064967">
    <property type="component" value="Chromosome"/>
</dbReference>
<dbReference type="GO" id="GO:0004553">
    <property type="term" value="F:hydrolase activity, hydrolyzing O-glycosyl compounds"/>
    <property type="evidence" value="ECO:0007669"/>
    <property type="project" value="InterPro"/>
</dbReference>
<dbReference type="PATRIC" id="fig|1391654.3.peg.8926"/>
<dbReference type="InterPro" id="IPR050226">
    <property type="entry name" value="NagZ_Beta-hexosaminidase"/>
</dbReference>
<dbReference type="AlphaFoldDB" id="A0A0K1Q8L5"/>
<dbReference type="EMBL" id="CP012333">
    <property type="protein sequence ID" value="AKV02151.1"/>
    <property type="molecule type" value="Genomic_DNA"/>
</dbReference>
<evidence type="ECO:0000313" key="6">
    <source>
        <dbReference type="Proteomes" id="UP000064967"/>
    </source>
</evidence>
<dbReference type="RefSeq" id="WP_146653110.1">
    <property type="nucleotide sequence ID" value="NZ_CP012333.1"/>
</dbReference>
<reference evidence="5 6" key="1">
    <citation type="submission" date="2015-08" db="EMBL/GenBank/DDBJ databases">
        <authorList>
            <person name="Babu N.S."/>
            <person name="Beckwith C.J."/>
            <person name="Beseler K.G."/>
            <person name="Brison A."/>
            <person name="Carone J.V."/>
            <person name="Caskin T.P."/>
            <person name="Diamond M."/>
            <person name="Durham M.E."/>
            <person name="Foxe J.M."/>
            <person name="Go M."/>
            <person name="Henderson B.A."/>
            <person name="Jones I.B."/>
            <person name="McGettigan J.A."/>
            <person name="Micheletti S.J."/>
            <person name="Nasrallah M.E."/>
            <person name="Ortiz D."/>
            <person name="Piller C.R."/>
            <person name="Privatt S.R."/>
            <person name="Schneider S.L."/>
            <person name="Sharp S."/>
            <person name="Smith T.C."/>
            <person name="Stanton J.D."/>
            <person name="Ullery H.E."/>
            <person name="Wilson R.J."/>
            <person name="Serrano M.G."/>
            <person name="Buck G."/>
            <person name="Lee V."/>
            <person name="Wang Y."/>
            <person name="Carvalho R."/>
            <person name="Voegtly L."/>
            <person name="Shi R."/>
            <person name="Duckworth R."/>
            <person name="Johnson A."/>
            <person name="Loviza R."/>
            <person name="Walstead R."/>
            <person name="Shah Z."/>
            <person name="Kiflezghi M."/>
            <person name="Wade K."/>
            <person name="Ball S.L."/>
            <person name="Bradley K.W."/>
            <person name="Asai D.J."/>
            <person name="Bowman C.A."/>
            <person name="Russell D.A."/>
            <person name="Pope W.H."/>
            <person name="Jacobs-Sera D."/>
            <person name="Hendrix R.W."/>
            <person name="Hatfull G.F."/>
        </authorList>
    </citation>
    <scope>NUCLEOTIDE SEQUENCE [LARGE SCALE GENOMIC DNA]</scope>
    <source>
        <strain evidence="5 6">DSM 27648</strain>
    </source>
</reference>
<dbReference type="Gene3D" id="3.20.20.300">
    <property type="entry name" value="Glycoside hydrolase, family 3, N-terminal domain"/>
    <property type="match status" value="1"/>
</dbReference>
<dbReference type="Pfam" id="PF00933">
    <property type="entry name" value="Glyco_hydro_3"/>
    <property type="match status" value="1"/>
</dbReference>
<sequence>MPSTSVLCGQLLVVGLAGTELEARETRALASGVRGGVVLFRRNIGPSMAGVAKLNASVQAAMPEGVPALIAVDQEGGRVVRLGPPAMPLPPMRRLGDIGDTELLASTAEAHARELKALGFTMSFAPVADVHTRPENPIIGDRAFAETPEAVARYAGAWADGLSRAGILTCAKHVPGHGDTTVDSHLALPRVERARAELDRIEIAPFRALAQRPSIDAMMTAHVVYPALDAERPATLSHAVCTDLIRRELGFQGVLFSDDLEMKAIAQPVSEAAVAAIAAGCDVLLVCSKWELAEEAHEALVREAEKSAAFRSRCEEAYGRALAMRTRAVPTPITDERALGAVFEATKPASVELERRLAAGASS</sequence>
<dbReference type="SUPFAM" id="SSF51445">
    <property type="entry name" value="(Trans)glycosidases"/>
    <property type="match status" value="1"/>
</dbReference>
<keyword evidence="2" id="KW-0378">Hydrolase</keyword>
<dbReference type="GO" id="GO:0009254">
    <property type="term" value="P:peptidoglycan turnover"/>
    <property type="evidence" value="ECO:0007669"/>
    <property type="project" value="TreeGrafter"/>
</dbReference>
<dbReference type="NCBIfam" id="NF003740">
    <property type="entry name" value="PRK05337.1"/>
    <property type="match status" value="1"/>
</dbReference>
<evidence type="ECO:0000259" key="4">
    <source>
        <dbReference type="Pfam" id="PF00933"/>
    </source>
</evidence>
<dbReference type="InterPro" id="IPR017853">
    <property type="entry name" value="GH"/>
</dbReference>
<name>A0A0K1Q8L5_9BACT</name>
<dbReference type="STRING" id="1391654.AKJ09_08814"/>
<evidence type="ECO:0000256" key="2">
    <source>
        <dbReference type="ARBA" id="ARBA00022801"/>
    </source>
</evidence>
<evidence type="ECO:0000256" key="1">
    <source>
        <dbReference type="ARBA" id="ARBA00005336"/>
    </source>
</evidence>
<feature type="domain" description="Glycoside hydrolase family 3 N-terminal" evidence="4">
    <location>
        <begin position="9"/>
        <end position="293"/>
    </location>
</feature>
<keyword evidence="6" id="KW-1185">Reference proteome</keyword>
<dbReference type="InterPro" id="IPR001764">
    <property type="entry name" value="Glyco_hydro_3_N"/>
</dbReference>
<dbReference type="KEGG" id="llu:AKJ09_08814"/>